<dbReference type="Proteomes" id="UP000605427">
    <property type="component" value="Unassembled WGS sequence"/>
</dbReference>
<evidence type="ECO:0000313" key="1">
    <source>
        <dbReference type="EMBL" id="GGH85236.1"/>
    </source>
</evidence>
<protein>
    <submittedName>
        <fullName evidence="1">Uncharacterized protein</fullName>
    </submittedName>
</protein>
<evidence type="ECO:0000313" key="2">
    <source>
        <dbReference type="Proteomes" id="UP000605427"/>
    </source>
</evidence>
<keyword evidence="2" id="KW-1185">Reference proteome</keyword>
<gene>
    <name evidence="1" type="ORF">GCM10007362_42190</name>
</gene>
<dbReference type="EMBL" id="BMDD01000005">
    <property type="protein sequence ID" value="GGH85236.1"/>
    <property type="molecule type" value="Genomic_DNA"/>
</dbReference>
<organism evidence="1 2">
    <name type="scientific">Saccharibacillus endophyticus</name>
    <dbReference type="NCBI Taxonomy" id="2060666"/>
    <lineage>
        <taxon>Bacteria</taxon>
        <taxon>Bacillati</taxon>
        <taxon>Bacillota</taxon>
        <taxon>Bacilli</taxon>
        <taxon>Bacillales</taxon>
        <taxon>Paenibacillaceae</taxon>
        <taxon>Saccharibacillus</taxon>
    </lineage>
</organism>
<proteinExistence type="predicted"/>
<comment type="caution">
    <text evidence="1">The sequence shown here is derived from an EMBL/GenBank/DDBJ whole genome shotgun (WGS) entry which is preliminary data.</text>
</comment>
<reference evidence="2" key="1">
    <citation type="journal article" date="2019" name="Int. J. Syst. Evol. Microbiol.">
        <title>The Global Catalogue of Microorganisms (GCM) 10K type strain sequencing project: providing services to taxonomists for standard genome sequencing and annotation.</title>
        <authorList>
            <consortium name="The Broad Institute Genomics Platform"/>
            <consortium name="The Broad Institute Genome Sequencing Center for Infectious Disease"/>
            <person name="Wu L."/>
            <person name="Ma J."/>
        </authorList>
    </citation>
    <scope>NUCLEOTIDE SEQUENCE [LARGE SCALE GENOMIC DNA]</scope>
    <source>
        <strain evidence="2">CCM 8702</strain>
    </source>
</reference>
<dbReference type="RefSeq" id="WP_172241910.1">
    <property type="nucleotide sequence ID" value="NZ_BMDD01000005.1"/>
</dbReference>
<name>A0ABQ2A347_9BACL</name>
<accession>A0ABQ2A347</accession>
<sequence length="117" mass="14110">MAIQAAKIIRETLELQGFELSGTWPRWCLRREIDGFMEKVELLTEATQKDGSDVRRMNVNFALRRPHSEVDLWMNRPYEEWFDYDCEETLRAELHSCMSRIQSEVLPWMKRMREGRQ</sequence>